<organism evidence="2 3">
    <name type="scientific">Mycena albidolilacea</name>
    <dbReference type="NCBI Taxonomy" id="1033008"/>
    <lineage>
        <taxon>Eukaryota</taxon>
        <taxon>Fungi</taxon>
        <taxon>Dikarya</taxon>
        <taxon>Basidiomycota</taxon>
        <taxon>Agaricomycotina</taxon>
        <taxon>Agaricomycetes</taxon>
        <taxon>Agaricomycetidae</taxon>
        <taxon>Agaricales</taxon>
        <taxon>Marasmiineae</taxon>
        <taxon>Mycenaceae</taxon>
        <taxon>Mycena</taxon>
    </lineage>
</organism>
<dbReference type="Proteomes" id="UP001218218">
    <property type="component" value="Unassembled WGS sequence"/>
</dbReference>
<sequence length="338" mass="36973">MSSLFGSCAPAAPPAETSMSLASSLLVGPQSQSFEEIRMTDYLNAYRTTGRPPPPSPAYPTDPAARAAQEHNPFLHRSHSQYGLRRLRALHLRDAYDSTIGACSLISSSRLPRSVPAAVRLCRLRVSTDCETFVPLGATRRATSPMITARPPRAPALAHIPAPCLCAFPLHVDPPVPPELQRLSLDRIALHVDREATCDRMRVALHGEREGTHARTITHARARTSNFTRNRRFPCVGPTGRGRVQNPGASWTFETLRRRYVRDCRGWCPSTVRRHPRPGELTNRIPVSLNAWLVSLGAIGANSAARYDYTPDARPALVDAAAVSLRALALYLDPACGA</sequence>
<evidence type="ECO:0000313" key="3">
    <source>
        <dbReference type="Proteomes" id="UP001218218"/>
    </source>
</evidence>
<feature type="region of interest" description="Disordered" evidence="1">
    <location>
        <begin position="45"/>
        <end position="68"/>
    </location>
</feature>
<accession>A0AAD7AGN6</accession>
<proteinExistence type="predicted"/>
<dbReference type="EMBL" id="JARIHO010000007">
    <property type="protein sequence ID" value="KAJ7358207.1"/>
    <property type="molecule type" value="Genomic_DNA"/>
</dbReference>
<keyword evidence="3" id="KW-1185">Reference proteome</keyword>
<comment type="caution">
    <text evidence="2">The sequence shown here is derived from an EMBL/GenBank/DDBJ whole genome shotgun (WGS) entry which is preliminary data.</text>
</comment>
<dbReference type="AlphaFoldDB" id="A0AAD7AGN6"/>
<gene>
    <name evidence="2" type="ORF">DFH08DRAFT_1075403</name>
</gene>
<feature type="compositionally biased region" description="Pro residues" evidence="1">
    <location>
        <begin position="51"/>
        <end position="60"/>
    </location>
</feature>
<name>A0AAD7AGN6_9AGAR</name>
<evidence type="ECO:0000256" key="1">
    <source>
        <dbReference type="SAM" id="MobiDB-lite"/>
    </source>
</evidence>
<reference evidence="2" key="1">
    <citation type="submission" date="2023-03" db="EMBL/GenBank/DDBJ databases">
        <title>Massive genome expansion in bonnet fungi (Mycena s.s.) driven by repeated elements and novel gene families across ecological guilds.</title>
        <authorList>
            <consortium name="Lawrence Berkeley National Laboratory"/>
            <person name="Harder C.B."/>
            <person name="Miyauchi S."/>
            <person name="Viragh M."/>
            <person name="Kuo A."/>
            <person name="Thoen E."/>
            <person name="Andreopoulos B."/>
            <person name="Lu D."/>
            <person name="Skrede I."/>
            <person name="Drula E."/>
            <person name="Henrissat B."/>
            <person name="Morin E."/>
            <person name="Kohler A."/>
            <person name="Barry K."/>
            <person name="LaButti K."/>
            <person name="Morin E."/>
            <person name="Salamov A."/>
            <person name="Lipzen A."/>
            <person name="Mereny Z."/>
            <person name="Hegedus B."/>
            <person name="Baldrian P."/>
            <person name="Stursova M."/>
            <person name="Weitz H."/>
            <person name="Taylor A."/>
            <person name="Grigoriev I.V."/>
            <person name="Nagy L.G."/>
            <person name="Martin F."/>
            <person name="Kauserud H."/>
        </authorList>
    </citation>
    <scope>NUCLEOTIDE SEQUENCE</scope>
    <source>
        <strain evidence="2">CBHHK002</strain>
    </source>
</reference>
<protein>
    <submittedName>
        <fullName evidence="2">Uncharacterized protein</fullName>
    </submittedName>
</protein>
<evidence type="ECO:0000313" key="2">
    <source>
        <dbReference type="EMBL" id="KAJ7358207.1"/>
    </source>
</evidence>